<keyword evidence="3" id="KW-1185">Reference proteome</keyword>
<sequence length="347" mass="38058">MSVSPYSGLPQRAFWRGGVSGVGALDLPEVYHPRFALTPETRVFTAGSCFAQHVGAAMKRAGLRVIDTEPALRGMPPETAKRFGYGTYAARFGNIYTVRQFRQLVEEMLGLFTPALPVWEKSGRYWDALRPGVEPEGLASPEQVMEMRAQNLIALARAVQDAEVMVFTLGLTEAWEHRATGTVYPTAPGTIAGAYDPDTFVFRNHGVAEILEDFTAVEEMLAEINPDLKWLLTVSPVPLAATATDDHVLTATMRSKAVLRVVCDMLKDSSDRIDYFPSYELVMSPAHPTGAFAEDLRSVRPEVVDGIMGLFLAAHGLADRPEGKQAETPDPEDEAICEDVLLDAFRP</sequence>
<dbReference type="Pfam" id="PF08885">
    <property type="entry name" value="GSCFA"/>
    <property type="match status" value="1"/>
</dbReference>
<dbReference type="RefSeq" id="WP_109669827.1">
    <property type="nucleotide sequence ID" value="NZ_QGGW01000008.1"/>
</dbReference>
<reference evidence="2 3" key="1">
    <citation type="submission" date="2018-05" db="EMBL/GenBank/DDBJ databases">
        <title>Genomic Encyclopedia of Type Strains, Phase IV (KMG-IV): sequencing the most valuable type-strain genomes for metagenomic binning, comparative biology and taxonomic classification.</title>
        <authorList>
            <person name="Goeker M."/>
        </authorList>
    </citation>
    <scope>NUCLEOTIDE SEQUENCE [LARGE SCALE GENOMIC DNA]</scope>
    <source>
        <strain evidence="2 3">DSM 16097</strain>
    </source>
</reference>
<evidence type="ECO:0000259" key="1">
    <source>
        <dbReference type="Pfam" id="PF08885"/>
    </source>
</evidence>
<dbReference type="InterPro" id="IPR014982">
    <property type="entry name" value="GSCFA"/>
</dbReference>
<proteinExistence type="predicted"/>
<organism evidence="2 3">
    <name type="scientific">Roseicyclus mahoneyensis</name>
    <dbReference type="NCBI Taxonomy" id="164332"/>
    <lineage>
        <taxon>Bacteria</taxon>
        <taxon>Pseudomonadati</taxon>
        <taxon>Pseudomonadota</taxon>
        <taxon>Alphaproteobacteria</taxon>
        <taxon>Rhodobacterales</taxon>
        <taxon>Roseobacteraceae</taxon>
        <taxon>Roseicyclus</taxon>
    </lineage>
</organism>
<dbReference type="Proteomes" id="UP000245708">
    <property type="component" value="Unassembled WGS sequence"/>
</dbReference>
<name>A0A316GGZ2_9RHOB</name>
<feature type="domain" description="GSCFA" evidence="1">
    <location>
        <begin position="42"/>
        <end position="311"/>
    </location>
</feature>
<protein>
    <submittedName>
        <fullName evidence="2">GSCFA family protein</fullName>
    </submittedName>
</protein>
<evidence type="ECO:0000313" key="2">
    <source>
        <dbReference type="EMBL" id="PWK59425.1"/>
    </source>
</evidence>
<accession>A0A316GGZ2</accession>
<dbReference type="EMBL" id="QGGW01000008">
    <property type="protein sequence ID" value="PWK59425.1"/>
    <property type="molecule type" value="Genomic_DNA"/>
</dbReference>
<evidence type="ECO:0000313" key="3">
    <source>
        <dbReference type="Proteomes" id="UP000245708"/>
    </source>
</evidence>
<gene>
    <name evidence="2" type="ORF">C7455_108193</name>
</gene>
<dbReference type="AlphaFoldDB" id="A0A316GGZ2"/>
<comment type="caution">
    <text evidence="2">The sequence shown here is derived from an EMBL/GenBank/DDBJ whole genome shotgun (WGS) entry which is preliminary data.</text>
</comment>
<dbReference type="OrthoDB" id="369216at2"/>